<gene>
    <name evidence="2" type="ORF">GTHE00462_LOCUS10537</name>
</gene>
<dbReference type="EMBL" id="HBKN01013523">
    <property type="protein sequence ID" value="CAE2288023.1"/>
    <property type="molecule type" value="Transcribed_RNA"/>
</dbReference>
<accession>A0A7S4K9I5</accession>
<feature type="compositionally biased region" description="Basic and acidic residues" evidence="1">
    <location>
        <begin position="75"/>
        <end position="85"/>
    </location>
</feature>
<proteinExistence type="predicted"/>
<protein>
    <submittedName>
        <fullName evidence="2">Uncharacterized protein</fullName>
    </submittedName>
</protein>
<feature type="region of interest" description="Disordered" evidence="1">
    <location>
        <begin position="66"/>
        <end position="85"/>
    </location>
</feature>
<name>A0A7S4K9I5_GUITH</name>
<reference evidence="2" key="1">
    <citation type="submission" date="2021-01" db="EMBL/GenBank/DDBJ databases">
        <authorList>
            <person name="Corre E."/>
            <person name="Pelletier E."/>
            <person name="Niang G."/>
            <person name="Scheremetjew M."/>
            <person name="Finn R."/>
            <person name="Kale V."/>
            <person name="Holt S."/>
            <person name="Cochrane G."/>
            <person name="Meng A."/>
            <person name="Brown T."/>
            <person name="Cohen L."/>
        </authorList>
    </citation>
    <scope>NUCLEOTIDE SEQUENCE</scope>
    <source>
        <strain evidence="2">CCMP 2712</strain>
    </source>
</reference>
<evidence type="ECO:0000256" key="1">
    <source>
        <dbReference type="SAM" id="MobiDB-lite"/>
    </source>
</evidence>
<organism evidence="2">
    <name type="scientific">Guillardia theta</name>
    <name type="common">Cryptophyte</name>
    <name type="synonym">Cryptomonas phi</name>
    <dbReference type="NCBI Taxonomy" id="55529"/>
    <lineage>
        <taxon>Eukaryota</taxon>
        <taxon>Cryptophyceae</taxon>
        <taxon>Pyrenomonadales</taxon>
        <taxon>Geminigeraceae</taxon>
        <taxon>Guillardia</taxon>
    </lineage>
</organism>
<dbReference type="AlphaFoldDB" id="A0A7S4K9I5"/>
<evidence type="ECO:0000313" key="2">
    <source>
        <dbReference type="EMBL" id="CAE2288023.1"/>
    </source>
</evidence>
<sequence>MQKPKRLLDSNFESRVHEAIEKHLETLVYGFDDQKEKTVCQRTSCKKEPSEDLRCSDRRMELVRRQEFSASSNATKDRQSAQSLCHEECRSPMERLYSKNAEASGQTAKIAKAHDHPRKEEYFSLMAYVK</sequence>